<evidence type="ECO:0008006" key="3">
    <source>
        <dbReference type="Google" id="ProtNLM"/>
    </source>
</evidence>
<dbReference type="STRING" id="296218.AWN68_18150"/>
<dbReference type="InterPro" id="IPR012808">
    <property type="entry name" value="CHP02453"/>
</dbReference>
<evidence type="ECO:0000313" key="2">
    <source>
        <dbReference type="Proteomes" id="UP000075615"/>
    </source>
</evidence>
<dbReference type="Proteomes" id="UP000075615">
    <property type="component" value="Unassembled WGS sequence"/>
</dbReference>
<dbReference type="PANTHER" id="PTHR36452">
    <property type="entry name" value="CHROMOSOME 12, WHOLE GENOME SHOTGUN SEQUENCE"/>
    <property type="match status" value="1"/>
</dbReference>
<comment type="caution">
    <text evidence="1">The sequence shown here is derived from an EMBL/GenBank/DDBJ whole genome shotgun (WGS) entry which is preliminary data.</text>
</comment>
<dbReference type="InterPro" id="IPR015996">
    <property type="entry name" value="UCP028451"/>
</dbReference>
<evidence type="ECO:0000313" key="1">
    <source>
        <dbReference type="EMBL" id="KYG77156.1"/>
    </source>
</evidence>
<dbReference type="PIRSF" id="PIRSF028451">
    <property type="entry name" value="UCP028451"/>
    <property type="match status" value="1"/>
</dbReference>
<protein>
    <recommendedName>
        <fullName evidence="3">TIGR02453 family protein</fullName>
    </recommendedName>
</protein>
<accession>A0A150XEN7</accession>
<name>A0A150XEN7_9BACT</name>
<organism evidence="1 2">
    <name type="scientific">Roseivirga echinicomitans</name>
    <dbReference type="NCBI Taxonomy" id="296218"/>
    <lineage>
        <taxon>Bacteria</taxon>
        <taxon>Pseudomonadati</taxon>
        <taxon>Bacteroidota</taxon>
        <taxon>Cytophagia</taxon>
        <taxon>Cytophagales</taxon>
        <taxon>Roseivirgaceae</taxon>
        <taxon>Roseivirga</taxon>
    </lineage>
</organism>
<dbReference type="Pfam" id="PF09365">
    <property type="entry name" value="DUF2461"/>
    <property type="match status" value="1"/>
</dbReference>
<dbReference type="NCBIfam" id="TIGR02453">
    <property type="entry name" value="TIGR02453 family protein"/>
    <property type="match status" value="1"/>
</dbReference>
<proteinExistence type="predicted"/>
<reference evidence="1 2" key="1">
    <citation type="submission" date="2016-01" db="EMBL/GenBank/DDBJ databases">
        <title>Genome sequencing of Roseivirga echinicomitans KMM 6058.</title>
        <authorList>
            <person name="Selvaratnam C."/>
            <person name="Thevarajoo S."/>
            <person name="Goh K.M."/>
            <person name="Ee R."/>
            <person name="Chan K.-G."/>
            <person name="Chong C.S."/>
        </authorList>
    </citation>
    <scope>NUCLEOTIDE SEQUENCE [LARGE SCALE GENOMIC DNA]</scope>
    <source>
        <strain evidence="1 2">KMM 6058</strain>
    </source>
</reference>
<dbReference type="EMBL" id="LRDB01000014">
    <property type="protein sequence ID" value="KYG77156.1"/>
    <property type="molecule type" value="Genomic_DNA"/>
</dbReference>
<sequence length="221" mass="25537">MARKVIFEFLEQLSKNNSKEWMDANRAYYEEAKNELINLFEPVLASLKEIDPRIVQPTARKAISRINNNLMFHPERPTYKDHFGVVFGHGKGLADFYVHLGTDETLMAGGIWHPDSARLKKIRTEIDYEGHKLMKTLNAEPFKSWFHFYTEGALKTAPKGYSQEHEFIELLRLKSIAAMRPITRKDILSVGFHDMVIESYSAILPMIDFLNVALLDDDGKY</sequence>
<dbReference type="PANTHER" id="PTHR36452:SF1">
    <property type="entry name" value="DUF2461 DOMAIN-CONTAINING PROTEIN"/>
    <property type="match status" value="1"/>
</dbReference>
<dbReference type="AlphaFoldDB" id="A0A150XEN7"/>
<keyword evidence="2" id="KW-1185">Reference proteome</keyword>
<dbReference type="OrthoDB" id="9794241at2"/>
<gene>
    <name evidence="1" type="ORF">AWN68_18150</name>
</gene>
<dbReference type="RefSeq" id="WP_068415276.1">
    <property type="nucleotide sequence ID" value="NZ_LRDB01000014.1"/>
</dbReference>